<keyword evidence="2" id="KW-1185">Reference proteome</keyword>
<sequence>MDSYMALFEAVRIQRESAQDSLWASDLTNTEICLHEFLPQVEEVFNQRLRRINRKPMRDGVSVAAASVDLRLPVLFHIGEPVKNLELKNISGYLHRNQVRSMLADAGVHTCDLTYFRPKPHSTAVKVACPSLTSSCRLQLATMLKRVLWTRYSSTLHESESHAVVRPILQTGQRAAAVPTSELVDPESLLSRVVSNVDLIEYLSEMLSYDDLSNAWLLCKNLNLVRLLMRRRVDSAWPGFVGQNARQMIKDYIYRFQPKEVVLSEQDIIRDAAVAFTVLDSPSGQLPFSLHLLDLTGVRINSQIISLISESYTVVELKIAEASNTLSTSFSRIRPRQLRVDDNSHLRSEFLSESKSTLEVLLLNRCREVAFRPIINMLRDNLILRELYIYDCTFLINNQTEAMLLLLEAIVNEDTYVEKLTIAFSNVTVEQPFDSQFINLTNNLTLEEINFSNNTHIAKFLPLIIINVQNIKTLDLSKVPLLDYLDFTEMWALKSLKVCYSRYVVSSLSTILADSFKYLFVINNLGKKKSKFVDLNSVEHLTHADKFLFSFYKCKIVIPALLEQRIKNNQISLVRDELNITLARDQ</sequence>
<dbReference type="SUPFAM" id="SSF52047">
    <property type="entry name" value="RNI-like"/>
    <property type="match status" value="1"/>
</dbReference>
<accession>A0ABD2WUH8</accession>
<evidence type="ECO:0000313" key="2">
    <source>
        <dbReference type="Proteomes" id="UP001627154"/>
    </source>
</evidence>
<dbReference type="Proteomes" id="UP001627154">
    <property type="component" value="Unassembled WGS sequence"/>
</dbReference>
<protein>
    <recommendedName>
        <fullName evidence="3">F-box domain-containing protein</fullName>
    </recommendedName>
</protein>
<reference evidence="1 2" key="1">
    <citation type="journal article" date="2024" name="bioRxiv">
        <title>A reference genome for Trichogramma kaykai: A tiny desert-dwelling parasitoid wasp with competing sex-ratio distorters.</title>
        <authorList>
            <person name="Culotta J."/>
            <person name="Lindsey A.R."/>
        </authorList>
    </citation>
    <scope>NUCLEOTIDE SEQUENCE [LARGE SCALE GENOMIC DNA]</scope>
    <source>
        <strain evidence="1 2">KSX58</strain>
    </source>
</reference>
<comment type="caution">
    <text evidence="1">The sequence shown here is derived from an EMBL/GenBank/DDBJ whole genome shotgun (WGS) entry which is preliminary data.</text>
</comment>
<evidence type="ECO:0008006" key="3">
    <source>
        <dbReference type="Google" id="ProtNLM"/>
    </source>
</evidence>
<name>A0ABD2WUH8_9HYME</name>
<proteinExistence type="predicted"/>
<evidence type="ECO:0000313" key="1">
    <source>
        <dbReference type="EMBL" id="KAL3396213.1"/>
    </source>
</evidence>
<gene>
    <name evidence="1" type="ORF">TKK_009804</name>
</gene>
<organism evidence="1 2">
    <name type="scientific">Trichogramma kaykai</name>
    <dbReference type="NCBI Taxonomy" id="54128"/>
    <lineage>
        <taxon>Eukaryota</taxon>
        <taxon>Metazoa</taxon>
        <taxon>Ecdysozoa</taxon>
        <taxon>Arthropoda</taxon>
        <taxon>Hexapoda</taxon>
        <taxon>Insecta</taxon>
        <taxon>Pterygota</taxon>
        <taxon>Neoptera</taxon>
        <taxon>Endopterygota</taxon>
        <taxon>Hymenoptera</taxon>
        <taxon>Apocrita</taxon>
        <taxon>Proctotrupomorpha</taxon>
        <taxon>Chalcidoidea</taxon>
        <taxon>Trichogrammatidae</taxon>
        <taxon>Trichogramma</taxon>
    </lineage>
</organism>
<dbReference type="AlphaFoldDB" id="A0ABD2WUH8"/>
<dbReference type="EMBL" id="JBJJXI010000073">
    <property type="protein sequence ID" value="KAL3396213.1"/>
    <property type="molecule type" value="Genomic_DNA"/>
</dbReference>